<dbReference type="Gene3D" id="3.90.226.10">
    <property type="entry name" value="2-enoyl-CoA Hydratase, Chain A, domain 1"/>
    <property type="match status" value="1"/>
</dbReference>
<evidence type="ECO:0000313" key="5">
    <source>
        <dbReference type="Proteomes" id="UP000034085"/>
    </source>
</evidence>
<dbReference type="Proteomes" id="UP000034085">
    <property type="component" value="Chromosome"/>
</dbReference>
<accession>A0A0F6TV94</accession>
<dbReference type="FunFam" id="3.90.226.10:FF:000009">
    <property type="entry name" value="Carnitinyl-CoA dehydratase"/>
    <property type="match status" value="1"/>
</dbReference>
<protein>
    <recommendedName>
        <fullName evidence="6">Enoyl-CoA hydratase</fullName>
    </recommendedName>
</protein>
<dbReference type="CDD" id="cd06558">
    <property type="entry name" value="crotonase-like"/>
    <property type="match status" value="1"/>
</dbReference>
<dbReference type="InterPro" id="IPR001753">
    <property type="entry name" value="Enoyl-CoA_hydra/iso"/>
</dbReference>
<dbReference type="OrthoDB" id="9807606at2"/>
<dbReference type="PANTHER" id="PTHR11941">
    <property type="entry name" value="ENOYL-COA HYDRATASE-RELATED"/>
    <property type="match status" value="1"/>
</dbReference>
<dbReference type="PATRIC" id="fig|1261127.3.peg.2081"/>
<comment type="similarity">
    <text evidence="1 3">Belongs to the enoyl-CoA hydratase/isomerase family.</text>
</comment>
<evidence type="ECO:0000256" key="3">
    <source>
        <dbReference type="RuleBase" id="RU003707"/>
    </source>
</evidence>
<evidence type="ECO:0000313" key="4">
    <source>
        <dbReference type="EMBL" id="AKE58952.1"/>
    </source>
</evidence>
<dbReference type="GO" id="GO:0016829">
    <property type="term" value="F:lyase activity"/>
    <property type="evidence" value="ECO:0007669"/>
    <property type="project" value="UniProtKB-KW"/>
</dbReference>
<reference evidence="4 5" key="1">
    <citation type="journal article" date="2013" name="Appl. Microbiol. Biotechnol.">
        <title>Glycerol assimilation and production of 1,3-propanediol by Citrobacter amalonaticus Y19.</title>
        <authorList>
            <person name="Ainala S.K."/>
            <person name="Ashok S."/>
            <person name="Ko Y."/>
            <person name="Park S."/>
        </authorList>
    </citation>
    <scope>NUCLEOTIDE SEQUENCE [LARGE SCALE GENOMIC DNA]</scope>
    <source>
        <strain evidence="4 5">Y19</strain>
    </source>
</reference>
<evidence type="ECO:0000256" key="1">
    <source>
        <dbReference type="ARBA" id="ARBA00005254"/>
    </source>
</evidence>
<gene>
    <name evidence="4" type="ORF">F384_09995</name>
</gene>
<proteinExistence type="inferred from homology"/>
<dbReference type="PANTHER" id="PTHR11941:SF54">
    <property type="entry name" value="ENOYL-COA HYDRATASE, MITOCHONDRIAL"/>
    <property type="match status" value="1"/>
</dbReference>
<name>A0A0F6TV94_CITAM</name>
<organism evidence="4 5">
    <name type="scientific">Citrobacter amalonaticus Y19</name>
    <dbReference type="NCBI Taxonomy" id="1261127"/>
    <lineage>
        <taxon>Bacteria</taxon>
        <taxon>Pseudomonadati</taxon>
        <taxon>Pseudomonadota</taxon>
        <taxon>Gammaproteobacteria</taxon>
        <taxon>Enterobacterales</taxon>
        <taxon>Enterobacteriaceae</taxon>
        <taxon>Citrobacter</taxon>
    </lineage>
</organism>
<dbReference type="InterPro" id="IPR018376">
    <property type="entry name" value="Enoyl-CoA_hyd/isom_CS"/>
</dbReference>
<dbReference type="Pfam" id="PF00378">
    <property type="entry name" value="ECH_1"/>
    <property type="match status" value="1"/>
</dbReference>
<dbReference type="InterPro" id="IPR029045">
    <property type="entry name" value="ClpP/crotonase-like_dom_sf"/>
</dbReference>
<sequence length="251" mass="27504">MSVLNIDRAGHCFTLTLNRPEKRNALSKALLQELRDALRTLRDEPELKILLIRGAGDKAFSAGADIKEQIGFTPAQAYDHMRWGQQIFDEIEFFPMPTIAVVDGFALGGGLELALACDMRFASTRASFGNPEINLGNHPGWGGTQRLPRLVGQSLAREIMFSGLPVTAERALQIGLINQLFSHEHLDDGVNQYVAAVCQHYSPALRTLKEVVQAADSSDLEQGQQIEASGVSRLWGAAAQKEAQNAFFNKS</sequence>
<dbReference type="PROSITE" id="PS00166">
    <property type="entry name" value="ENOYL_COA_HYDRATASE"/>
    <property type="match status" value="1"/>
</dbReference>
<dbReference type="HOGENOM" id="CLU_009834_7_6_6"/>
<dbReference type="GO" id="GO:0006635">
    <property type="term" value="P:fatty acid beta-oxidation"/>
    <property type="evidence" value="ECO:0007669"/>
    <property type="project" value="TreeGrafter"/>
</dbReference>
<keyword evidence="2" id="KW-0456">Lyase</keyword>
<dbReference type="SUPFAM" id="SSF52096">
    <property type="entry name" value="ClpP/crotonase"/>
    <property type="match status" value="1"/>
</dbReference>
<evidence type="ECO:0008006" key="6">
    <source>
        <dbReference type="Google" id="ProtNLM"/>
    </source>
</evidence>
<dbReference type="AlphaFoldDB" id="A0A0F6TV94"/>
<evidence type="ECO:0000256" key="2">
    <source>
        <dbReference type="ARBA" id="ARBA00023239"/>
    </source>
</evidence>
<dbReference type="EMBL" id="CP011132">
    <property type="protein sequence ID" value="AKE58952.1"/>
    <property type="molecule type" value="Genomic_DNA"/>
</dbReference>
<dbReference type="KEGG" id="cama:F384_09995"/>
<dbReference type="RefSeq" id="WP_046481331.1">
    <property type="nucleotide sequence ID" value="NZ_CP011132.1"/>
</dbReference>